<evidence type="ECO:0000313" key="14">
    <source>
        <dbReference type="Proteomes" id="UP000031189"/>
    </source>
</evidence>
<evidence type="ECO:0000313" key="13">
    <source>
        <dbReference type="EMBL" id="KHS56084.1"/>
    </source>
</evidence>
<keyword evidence="4 9" id="KW-0460">Magnesium</keyword>
<comment type="pathway">
    <text evidence="1 9 11">Cofactor biosynthesis; thiamine diphosphate biosynthesis; thiamine phosphate from 4-amino-2-methyl-5-diphosphomethylpyrimidine and 4-methyl-5-(2-phosphoethyl)-thiazole: step 1/1.</text>
</comment>
<feature type="binding site" evidence="9">
    <location>
        <begin position="190"/>
        <end position="191"/>
    </location>
    <ligand>
        <name>2-[(2R,5Z)-2-carboxy-4-methylthiazol-5(2H)-ylidene]ethyl phosphate</name>
        <dbReference type="ChEBI" id="CHEBI:62899"/>
    </ligand>
</feature>
<evidence type="ECO:0000256" key="11">
    <source>
        <dbReference type="RuleBase" id="RU004253"/>
    </source>
</evidence>
<feature type="domain" description="Thiamine phosphate synthase/TenI" evidence="12">
    <location>
        <begin position="13"/>
        <end position="193"/>
    </location>
</feature>
<dbReference type="STRING" id="1577792.QX51_15740"/>
<evidence type="ECO:0000256" key="6">
    <source>
        <dbReference type="ARBA" id="ARBA00047334"/>
    </source>
</evidence>
<dbReference type="GO" id="GO:0009229">
    <property type="term" value="P:thiamine diphosphate biosynthetic process"/>
    <property type="evidence" value="ECO:0007669"/>
    <property type="project" value="UniProtKB-UniRule"/>
</dbReference>
<sequence length="210" mass="23406">MVDKNKLKKLLKLYLVTDSDLLKGRDFYKCIEEAIQAGVTMVQLREKDADGKEFLEKAIKLREITKKYNVFFIINDRIDIALLVDADGVHVGQSDIDATSVRKLIGEDKIIGVSARTVKEAKQAKKDGADYLGIGAMFSTSTKLDAKDVSFNTLNEIIDEVEMPFVLIGGINLDNVHKLKQFNPDGYALVSGILGAEDIVSRVKLWKNEI</sequence>
<dbReference type="Proteomes" id="UP000031189">
    <property type="component" value="Unassembled WGS sequence"/>
</dbReference>
<evidence type="ECO:0000256" key="3">
    <source>
        <dbReference type="ARBA" id="ARBA00022723"/>
    </source>
</evidence>
<comment type="catalytic activity">
    <reaction evidence="6 9 10">
        <text>4-methyl-5-(2-phosphooxyethyl)-thiazole + 4-amino-2-methyl-5-(diphosphooxymethyl)pyrimidine + H(+) = thiamine phosphate + diphosphate</text>
        <dbReference type="Rhea" id="RHEA:22328"/>
        <dbReference type="ChEBI" id="CHEBI:15378"/>
        <dbReference type="ChEBI" id="CHEBI:33019"/>
        <dbReference type="ChEBI" id="CHEBI:37575"/>
        <dbReference type="ChEBI" id="CHEBI:57841"/>
        <dbReference type="ChEBI" id="CHEBI:58296"/>
        <dbReference type="EC" id="2.5.1.3"/>
    </reaction>
</comment>
<evidence type="ECO:0000256" key="7">
    <source>
        <dbReference type="ARBA" id="ARBA00047851"/>
    </source>
</evidence>
<feature type="binding site" evidence="9">
    <location>
        <position position="143"/>
    </location>
    <ligand>
        <name>4-amino-2-methyl-5-(diphosphooxymethyl)pyrimidine</name>
        <dbReference type="ChEBI" id="CHEBI:57841"/>
    </ligand>
</feature>
<dbReference type="InterPro" id="IPR036206">
    <property type="entry name" value="ThiamineP_synth_sf"/>
</dbReference>
<dbReference type="SUPFAM" id="SSF51391">
    <property type="entry name" value="Thiamin phosphate synthase"/>
    <property type="match status" value="1"/>
</dbReference>
<accession>A0A0B3VTX1</accession>
<name>A0A0B3VTX1_9FIRM</name>
<dbReference type="HAMAP" id="MF_00097">
    <property type="entry name" value="TMP_synthase"/>
    <property type="match status" value="1"/>
</dbReference>
<dbReference type="PANTHER" id="PTHR20857">
    <property type="entry name" value="THIAMINE-PHOSPHATE PYROPHOSPHORYLASE"/>
    <property type="match status" value="1"/>
</dbReference>
<feature type="binding site" evidence="9">
    <location>
        <position position="76"/>
    </location>
    <ligand>
        <name>Mg(2+)</name>
        <dbReference type="ChEBI" id="CHEBI:18420"/>
    </ligand>
</feature>
<dbReference type="FunFam" id="3.20.20.70:FF:000096">
    <property type="entry name" value="Thiamine-phosphate synthase"/>
    <property type="match status" value="1"/>
</dbReference>
<dbReference type="InterPro" id="IPR013785">
    <property type="entry name" value="Aldolase_TIM"/>
</dbReference>
<feature type="binding site" evidence="9">
    <location>
        <position position="170"/>
    </location>
    <ligand>
        <name>2-[(2R,5Z)-2-carboxy-4-methylthiazol-5(2H)-ylidene]ethyl phosphate</name>
        <dbReference type="ChEBI" id="CHEBI:62899"/>
    </ligand>
</feature>
<evidence type="ECO:0000256" key="4">
    <source>
        <dbReference type="ARBA" id="ARBA00022842"/>
    </source>
</evidence>
<dbReference type="Pfam" id="PF02581">
    <property type="entry name" value="TMP-TENI"/>
    <property type="match status" value="1"/>
</dbReference>
<dbReference type="GO" id="GO:0000287">
    <property type="term" value="F:magnesium ion binding"/>
    <property type="evidence" value="ECO:0007669"/>
    <property type="project" value="UniProtKB-UniRule"/>
</dbReference>
<dbReference type="InterPro" id="IPR022998">
    <property type="entry name" value="ThiamineP_synth_TenI"/>
</dbReference>
<dbReference type="UniPathway" id="UPA00060">
    <property type="reaction ID" value="UER00141"/>
</dbReference>
<keyword evidence="14" id="KW-1185">Reference proteome</keyword>
<comment type="caution">
    <text evidence="13">The sequence shown here is derived from an EMBL/GenBank/DDBJ whole genome shotgun (WGS) entry which is preliminary data.</text>
</comment>
<dbReference type="EC" id="2.5.1.3" evidence="9"/>
<evidence type="ECO:0000256" key="1">
    <source>
        <dbReference type="ARBA" id="ARBA00005165"/>
    </source>
</evidence>
<dbReference type="OrthoDB" id="9812206at2"/>
<evidence type="ECO:0000256" key="2">
    <source>
        <dbReference type="ARBA" id="ARBA00022679"/>
    </source>
</evidence>
<feature type="binding site" evidence="9">
    <location>
        <position position="75"/>
    </location>
    <ligand>
        <name>4-amino-2-methyl-5-(diphosphooxymethyl)pyrimidine</name>
        <dbReference type="ChEBI" id="CHEBI:57841"/>
    </ligand>
</feature>
<feature type="binding site" evidence="9">
    <location>
        <begin position="43"/>
        <end position="47"/>
    </location>
    <ligand>
        <name>4-amino-2-methyl-5-(diphosphooxymethyl)pyrimidine</name>
        <dbReference type="ChEBI" id="CHEBI:57841"/>
    </ligand>
</feature>
<evidence type="ECO:0000256" key="9">
    <source>
        <dbReference type="HAMAP-Rule" id="MF_00097"/>
    </source>
</evidence>
<feature type="binding site" evidence="9">
    <location>
        <begin position="140"/>
        <end position="142"/>
    </location>
    <ligand>
        <name>2-[(2R,5Z)-2-carboxy-4-methylthiazol-5(2H)-ylidene]ethyl phosphate</name>
        <dbReference type="ChEBI" id="CHEBI:62899"/>
    </ligand>
</feature>
<protein>
    <recommendedName>
        <fullName evidence="9">Thiamine-phosphate synthase</fullName>
        <shortName evidence="9">TP synthase</shortName>
        <shortName evidence="9">TPS</shortName>
        <ecNumber evidence="9">2.5.1.3</ecNumber>
    </recommendedName>
    <alternativeName>
        <fullName evidence="9">Thiamine-phosphate pyrophosphorylase</fullName>
        <shortName evidence="9">TMP pyrophosphorylase</shortName>
        <shortName evidence="9">TMP-PPase</shortName>
    </alternativeName>
</protein>
<keyword evidence="3 9" id="KW-0479">Metal-binding</keyword>
<dbReference type="GO" id="GO:0009228">
    <property type="term" value="P:thiamine biosynthetic process"/>
    <property type="evidence" value="ECO:0007669"/>
    <property type="project" value="UniProtKB-KW"/>
</dbReference>
<gene>
    <name evidence="9" type="primary">thiE</name>
    <name evidence="13" type="ORF">QX51_15740</name>
</gene>
<evidence type="ECO:0000256" key="8">
    <source>
        <dbReference type="ARBA" id="ARBA00047883"/>
    </source>
</evidence>
<keyword evidence="5 9" id="KW-0784">Thiamine biosynthesis</keyword>
<comment type="function">
    <text evidence="9">Condenses 4-methyl-5-(beta-hydroxyethyl)thiazole monophosphate (THZ-P) and 2-methyl-4-amino-5-hydroxymethyl pyrimidine pyrophosphate (HMP-PP) to form thiamine monophosphate (TMP).</text>
</comment>
<comment type="similarity">
    <text evidence="9 10">Belongs to the thiamine-phosphate synthase family.</text>
</comment>
<proteinExistence type="inferred from homology"/>
<comment type="cofactor">
    <cofactor evidence="9">
        <name>Mg(2+)</name>
        <dbReference type="ChEBI" id="CHEBI:18420"/>
    </cofactor>
    <text evidence="9">Binds 1 Mg(2+) ion per subunit.</text>
</comment>
<dbReference type="NCBIfam" id="TIGR00693">
    <property type="entry name" value="thiE"/>
    <property type="match status" value="1"/>
</dbReference>
<dbReference type="RefSeq" id="WP_039680857.1">
    <property type="nucleotide sequence ID" value="NZ_JAWGXO010000004.1"/>
</dbReference>
<dbReference type="InterPro" id="IPR034291">
    <property type="entry name" value="TMP_synthase"/>
</dbReference>
<dbReference type="GO" id="GO:0005737">
    <property type="term" value="C:cytoplasm"/>
    <property type="evidence" value="ECO:0007669"/>
    <property type="project" value="TreeGrafter"/>
</dbReference>
<evidence type="ECO:0000256" key="5">
    <source>
        <dbReference type="ARBA" id="ARBA00022977"/>
    </source>
</evidence>
<dbReference type="GO" id="GO:0004789">
    <property type="term" value="F:thiamine-phosphate diphosphorylase activity"/>
    <property type="evidence" value="ECO:0007669"/>
    <property type="project" value="UniProtKB-UniRule"/>
</dbReference>
<dbReference type="EMBL" id="JWHR01000122">
    <property type="protein sequence ID" value="KHS56084.1"/>
    <property type="molecule type" value="Genomic_DNA"/>
</dbReference>
<organism evidence="13 14">
    <name type="scientific">Terrisporobacter othiniensis</name>
    <dbReference type="NCBI Taxonomy" id="1577792"/>
    <lineage>
        <taxon>Bacteria</taxon>
        <taxon>Bacillati</taxon>
        <taxon>Bacillota</taxon>
        <taxon>Clostridia</taxon>
        <taxon>Peptostreptococcales</taxon>
        <taxon>Peptostreptococcaceae</taxon>
        <taxon>Terrisporobacter</taxon>
    </lineage>
</organism>
<feature type="binding site" evidence="9">
    <location>
        <position position="95"/>
    </location>
    <ligand>
        <name>Mg(2+)</name>
        <dbReference type="ChEBI" id="CHEBI:18420"/>
    </ligand>
</feature>
<reference evidence="13 14" key="1">
    <citation type="submission" date="2014-12" db="EMBL/GenBank/DDBJ databases">
        <title>Draft genome sequence of Terrisporobacter sp. 08-306576, isolated from the blood culture of a bacteremia patient.</title>
        <authorList>
            <person name="Lund L.C."/>
            <person name="Sydenham T.V."/>
            <person name="Hogh S.V."/>
            <person name="Skov M.N."/>
            <person name="Kemp M."/>
            <person name="Justesen U.S."/>
        </authorList>
    </citation>
    <scope>NUCLEOTIDE SEQUENCE [LARGE SCALE GENOMIC DNA]</scope>
    <source>
        <strain evidence="13 14">08-306576</strain>
    </source>
</reference>
<dbReference type="AlphaFoldDB" id="A0A0B3VTX1"/>
<comment type="catalytic activity">
    <reaction evidence="8 9 10">
        <text>2-[(2R,5Z)-2-carboxy-4-methylthiazol-5(2H)-ylidene]ethyl phosphate + 4-amino-2-methyl-5-(diphosphooxymethyl)pyrimidine + 2 H(+) = thiamine phosphate + CO2 + diphosphate</text>
        <dbReference type="Rhea" id="RHEA:47844"/>
        <dbReference type="ChEBI" id="CHEBI:15378"/>
        <dbReference type="ChEBI" id="CHEBI:16526"/>
        <dbReference type="ChEBI" id="CHEBI:33019"/>
        <dbReference type="ChEBI" id="CHEBI:37575"/>
        <dbReference type="ChEBI" id="CHEBI:57841"/>
        <dbReference type="ChEBI" id="CHEBI:62899"/>
        <dbReference type="EC" id="2.5.1.3"/>
    </reaction>
</comment>
<comment type="catalytic activity">
    <reaction evidence="7 9 10">
        <text>2-(2-carboxy-4-methylthiazol-5-yl)ethyl phosphate + 4-amino-2-methyl-5-(diphosphooxymethyl)pyrimidine + 2 H(+) = thiamine phosphate + CO2 + diphosphate</text>
        <dbReference type="Rhea" id="RHEA:47848"/>
        <dbReference type="ChEBI" id="CHEBI:15378"/>
        <dbReference type="ChEBI" id="CHEBI:16526"/>
        <dbReference type="ChEBI" id="CHEBI:33019"/>
        <dbReference type="ChEBI" id="CHEBI:37575"/>
        <dbReference type="ChEBI" id="CHEBI:57841"/>
        <dbReference type="ChEBI" id="CHEBI:62890"/>
        <dbReference type="EC" id="2.5.1.3"/>
    </reaction>
</comment>
<dbReference type="CDD" id="cd00564">
    <property type="entry name" value="TMP_TenI"/>
    <property type="match status" value="1"/>
</dbReference>
<evidence type="ECO:0000256" key="10">
    <source>
        <dbReference type="RuleBase" id="RU003826"/>
    </source>
</evidence>
<keyword evidence="2 9" id="KW-0808">Transferase</keyword>
<evidence type="ECO:0000259" key="12">
    <source>
        <dbReference type="Pfam" id="PF02581"/>
    </source>
</evidence>
<dbReference type="PANTHER" id="PTHR20857:SF23">
    <property type="entry name" value="THIAMINE BIOSYNTHETIC BIFUNCTIONAL ENZYME"/>
    <property type="match status" value="1"/>
</dbReference>
<dbReference type="Gene3D" id="3.20.20.70">
    <property type="entry name" value="Aldolase class I"/>
    <property type="match status" value="1"/>
</dbReference>
<feature type="binding site" evidence="9">
    <location>
        <position position="114"/>
    </location>
    <ligand>
        <name>4-amino-2-methyl-5-(diphosphooxymethyl)pyrimidine</name>
        <dbReference type="ChEBI" id="CHEBI:57841"/>
    </ligand>
</feature>